<organism evidence="2">
    <name type="scientific">marine metagenome</name>
    <dbReference type="NCBI Taxonomy" id="408172"/>
    <lineage>
        <taxon>unclassified sequences</taxon>
        <taxon>metagenomes</taxon>
        <taxon>ecological metagenomes</taxon>
    </lineage>
</organism>
<dbReference type="SUPFAM" id="SSF56281">
    <property type="entry name" value="Metallo-hydrolase/oxidoreductase"/>
    <property type="match status" value="1"/>
</dbReference>
<dbReference type="AlphaFoldDB" id="A0A381QQW9"/>
<dbReference type="SMART" id="SM00849">
    <property type="entry name" value="Lactamase_B"/>
    <property type="match status" value="1"/>
</dbReference>
<proteinExistence type="predicted"/>
<reference evidence="2" key="1">
    <citation type="submission" date="2018-05" db="EMBL/GenBank/DDBJ databases">
        <authorList>
            <person name="Lanie J.A."/>
            <person name="Ng W.-L."/>
            <person name="Kazmierczak K.M."/>
            <person name="Andrzejewski T.M."/>
            <person name="Davidsen T.M."/>
            <person name="Wayne K.J."/>
            <person name="Tettelin H."/>
            <person name="Glass J.I."/>
            <person name="Rusch D."/>
            <person name="Podicherti R."/>
            <person name="Tsui H.-C.T."/>
            <person name="Winkler M.E."/>
        </authorList>
    </citation>
    <scope>NUCLEOTIDE SEQUENCE</scope>
</reference>
<evidence type="ECO:0000313" key="2">
    <source>
        <dbReference type="EMBL" id="SUZ81782.1"/>
    </source>
</evidence>
<protein>
    <recommendedName>
        <fullName evidence="1">Metallo-beta-lactamase domain-containing protein</fullName>
    </recommendedName>
</protein>
<evidence type="ECO:0000259" key="1">
    <source>
        <dbReference type="SMART" id="SM00849"/>
    </source>
</evidence>
<dbReference type="PANTHER" id="PTHR42951">
    <property type="entry name" value="METALLO-BETA-LACTAMASE DOMAIN-CONTAINING"/>
    <property type="match status" value="1"/>
</dbReference>
<dbReference type="Pfam" id="PF00753">
    <property type="entry name" value="Lactamase_B"/>
    <property type="match status" value="1"/>
</dbReference>
<dbReference type="Gene3D" id="3.60.15.10">
    <property type="entry name" value="Ribonuclease Z/Hydroxyacylglutathione hydrolase-like"/>
    <property type="match status" value="1"/>
</dbReference>
<dbReference type="InterPro" id="IPR037482">
    <property type="entry name" value="ST1585_MBL-fold"/>
</dbReference>
<gene>
    <name evidence="2" type="ORF">METZ01_LOCUS34636</name>
</gene>
<dbReference type="EMBL" id="UINC01001482">
    <property type="protein sequence ID" value="SUZ81782.1"/>
    <property type="molecule type" value="Genomic_DNA"/>
</dbReference>
<dbReference type="InterPro" id="IPR050855">
    <property type="entry name" value="NDM-1-like"/>
</dbReference>
<dbReference type="InterPro" id="IPR036866">
    <property type="entry name" value="RibonucZ/Hydroxyglut_hydro"/>
</dbReference>
<dbReference type="InterPro" id="IPR001279">
    <property type="entry name" value="Metallo-B-lactamas"/>
</dbReference>
<feature type="domain" description="Metallo-beta-lactamase" evidence="1">
    <location>
        <begin position="26"/>
        <end position="231"/>
    </location>
</feature>
<accession>A0A381QQW9</accession>
<dbReference type="PANTHER" id="PTHR42951:SF22">
    <property type="entry name" value="METALLO BETA-LACTAMASE SUPERFAMILY LIPOPROTEIN"/>
    <property type="match status" value="1"/>
</dbReference>
<dbReference type="CDD" id="cd07726">
    <property type="entry name" value="ST1585-like_MBL-fold"/>
    <property type="match status" value="1"/>
</dbReference>
<sequence length="318" mass="35665">MSDEIRYHDLGYGITCIDTQLYRSGLAACYLIEHDGMVGFVDTGTNNSVSILQEVLRRKGIANEKVNYIMPTHVHLDHAGASGKLMQEFPEATLLAHPHAARHLADPTKLIQGSQAVYGEKAFKKMFGKLIPVAVERIQEATDGFELDFNGRKLLFIDTPGHAKHHYCIYDEQSSGLFTGDTFGASYPELNLGRRRFIFPPTTPVQFDPDAWLETLDKLMELSPARVFITHFGMHEGVEGLAKLLRQAIGDYAAIAQEFASSENRCKRISECILQDSINYLLDQHCGFDVATIHHLISFDMELNAQGLDYWLTTQNVT</sequence>
<name>A0A381QQW9_9ZZZZ</name>